<protein>
    <submittedName>
        <fullName evidence="1">Uncharacterized protein</fullName>
    </submittedName>
</protein>
<dbReference type="InterPro" id="IPR044679">
    <property type="entry name" value="PWWP2-like"/>
</dbReference>
<name>A0AAV6XI99_9LAMI</name>
<gene>
    <name evidence="1" type="ORF">BUALT_Bualt05G0039100</name>
</gene>
<keyword evidence="2" id="KW-1185">Reference proteome</keyword>
<sequence>MEENREESTVYMQQKPTEISFSISTSMNPTKRHRFREGSSVAWYDLEKAKSVNAYRCTEFDDYIRKTDSFVDCRPIKHLKHGLTETVIVSDFQFEMHEGEKEVQKSGEIWEKTTSGTKRSRWLHLLENENSLDNLVLKPETPLIIDDGSLNSTYSTSAECDSSATDLKGSDSEEVSQPSGVFKRKKTNTNEHLKTHDSAFDNHIEICSNYLETTLFDVELTAKASCRSENVPFVCLTSKFNGKAILGYPLEVGVINGSSKTRNESVEGKQFDQLVWKTSKRTPVCYVTNSLSSSIARENGGLVKEQSYIKLVKNPNQFKQGKTERSRNCVPVEVIFSKILSSTGKV</sequence>
<reference evidence="1" key="1">
    <citation type="submission" date="2019-10" db="EMBL/GenBank/DDBJ databases">
        <authorList>
            <person name="Zhang R."/>
            <person name="Pan Y."/>
            <person name="Wang J."/>
            <person name="Ma R."/>
            <person name="Yu S."/>
        </authorList>
    </citation>
    <scope>NUCLEOTIDE SEQUENCE</scope>
    <source>
        <strain evidence="1">LA-IB0</strain>
        <tissue evidence="1">Leaf</tissue>
    </source>
</reference>
<proteinExistence type="predicted"/>
<dbReference type="PANTHER" id="PTHR33697">
    <property type="entry name" value="T17B22.17 PROTEIN-RELATED"/>
    <property type="match status" value="1"/>
</dbReference>
<dbReference type="Proteomes" id="UP000826271">
    <property type="component" value="Unassembled WGS sequence"/>
</dbReference>
<dbReference type="AlphaFoldDB" id="A0AAV6XI99"/>
<accession>A0AAV6XI99</accession>
<evidence type="ECO:0000313" key="2">
    <source>
        <dbReference type="Proteomes" id="UP000826271"/>
    </source>
</evidence>
<dbReference type="EMBL" id="WHWC01000005">
    <property type="protein sequence ID" value="KAG8382078.1"/>
    <property type="molecule type" value="Genomic_DNA"/>
</dbReference>
<comment type="caution">
    <text evidence="1">The sequence shown here is derived from an EMBL/GenBank/DDBJ whole genome shotgun (WGS) entry which is preliminary data.</text>
</comment>
<organism evidence="1 2">
    <name type="scientific">Buddleja alternifolia</name>
    <dbReference type="NCBI Taxonomy" id="168488"/>
    <lineage>
        <taxon>Eukaryota</taxon>
        <taxon>Viridiplantae</taxon>
        <taxon>Streptophyta</taxon>
        <taxon>Embryophyta</taxon>
        <taxon>Tracheophyta</taxon>
        <taxon>Spermatophyta</taxon>
        <taxon>Magnoliopsida</taxon>
        <taxon>eudicotyledons</taxon>
        <taxon>Gunneridae</taxon>
        <taxon>Pentapetalae</taxon>
        <taxon>asterids</taxon>
        <taxon>lamiids</taxon>
        <taxon>Lamiales</taxon>
        <taxon>Scrophulariaceae</taxon>
        <taxon>Buddlejeae</taxon>
        <taxon>Buddleja</taxon>
    </lineage>
</organism>
<evidence type="ECO:0000313" key="1">
    <source>
        <dbReference type="EMBL" id="KAG8382078.1"/>
    </source>
</evidence>